<dbReference type="Proteomes" id="UP001501920">
    <property type="component" value="Chromosome 16"/>
</dbReference>
<keyword evidence="9" id="KW-0479">Metal-binding</keyword>
<dbReference type="PANTHER" id="PTHR46717:SF1">
    <property type="entry name" value="E3 UBIQUITIN-PROTEIN LIGASE RNF180"/>
    <property type="match status" value="1"/>
</dbReference>
<evidence type="ECO:0000259" key="24">
    <source>
        <dbReference type="PROSITE" id="PS50089"/>
    </source>
</evidence>
<reference evidence="25 26" key="1">
    <citation type="submission" date="2020-10" db="EMBL/GenBank/DDBJ databases">
        <title>Pygocentrus nattereri (red-bellied piranha) genome, fPygNat1, primary haplotype.</title>
        <authorList>
            <person name="Myers G."/>
            <person name="Meyer A."/>
            <person name="Karagic N."/>
            <person name="Pippel M."/>
            <person name="Winkler S."/>
            <person name="Tracey A."/>
            <person name="Wood J."/>
            <person name="Formenti G."/>
            <person name="Howe K."/>
            <person name="Fedrigo O."/>
            <person name="Jarvis E.D."/>
        </authorList>
    </citation>
    <scope>NUCLEOTIDE SEQUENCE [LARGE SCALE GENOMIC DNA]</scope>
</reference>
<dbReference type="GeneTree" id="ENSGT00950000182909"/>
<keyword evidence="14 23" id="KW-1133">Transmembrane helix</keyword>
<keyword evidence="7" id="KW-0808">Transferase</keyword>
<dbReference type="GO" id="GO:0005635">
    <property type="term" value="C:nuclear envelope"/>
    <property type="evidence" value="ECO:0007669"/>
    <property type="project" value="UniProtKB-SubCell"/>
</dbReference>
<reference evidence="25" key="2">
    <citation type="submission" date="2025-08" db="UniProtKB">
        <authorList>
            <consortium name="Ensembl"/>
        </authorList>
    </citation>
    <scope>IDENTIFICATION</scope>
</reference>
<evidence type="ECO:0000256" key="4">
    <source>
        <dbReference type="ARBA" id="ARBA00004906"/>
    </source>
</evidence>
<dbReference type="InterPro" id="IPR033263">
    <property type="entry name" value="RNF180"/>
</dbReference>
<dbReference type="Pfam" id="PF19332">
    <property type="entry name" value="RNF180_C"/>
    <property type="match status" value="1"/>
</dbReference>
<comment type="pathway">
    <text evidence="4">Protein modification; protein ubiquitination.</text>
</comment>
<dbReference type="GO" id="GO:0031624">
    <property type="term" value="F:ubiquitin conjugating enzyme binding"/>
    <property type="evidence" value="ECO:0007669"/>
    <property type="project" value="TreeGrafter"/>
</dbReference>
<evidence type="ECO:0000256" key="6">
    <source>
        <dbReference type="ARBA" id="ARBA00022553"/>
    </source>
</evidence>
<keyword evidence="13" id="KW-0862">Zinc</keyword>
<keyword evidence="11" id="KW-0833">Ubl conjugation pathway</keyword>
<dbReference type="EC" id="2.3.2.27" evidence="5"/>
<evidence type="ECO:0000313" key="25">
    <source>
        <dbReference type="Ensembl" id="ENSPNAP00000029599.2"/>
    </source>
</evidence>
<evidence type="ECO:0000256" key="8">
    <source>
        <dbReference type="ARBA" id="ARBA00022692"/>
    </source>
</evidence>
<dbReference type="FunFam" id="3.30.40.10:FF:000316">
    <property type="entry name" value="E3 ubiquitin-protein ligase RNF180"/>
    <property type="match status" value="1"/>
</dbReference>
<evidence type="ECO:0000256" key="1">
    <source>
        <dbReference type="ARBA" id="ARBA00000900"/>
    </source>
</evidence>
<evidence type="ECO:0000256" key="14">
    <source>
        <dbReference type="ARBA" id="ARBA00022989"/>
    </source>
</evidence>
<evidence type="ECO:0000256" key="16">
    <source>
        <dbReference type="ARBA" id="ARBA00023242"/>
    </source>
</evidence>
<dbReference type="GO" id="GO:0005789">
    <property type="term" value="C:endoplasmic reticulum membrane"/>
    <property type="evidence" value="ECO:0007669"/>
    <property type="project" value="UniProtKB-SubCell"/>
</dbReference>
<dbReference type="Gene3D" id="3.30.40.10">
    <property type="entry name" value="Zinc/RING finger domain, C3HC4 (zinc finger)"/>
    <property type="match status" value="1"/>
</dbReference>
<evidence type="ECO:0000256" key="15">
    <source>
        <dbReference type="ARBA" id="ARBA00023136"/>
    </source>
</evidence>
<evidence type="ECO:0000256" key="7">
    <source>
        <dbReference type="ARBA" id="ARBA00022679"/>
    </source>
</evidence>
<comment type="subcellular location">
    <subcellularLocation>
        <location evidence="3">Endoplasmic reticulum membrane</location>
        <topology evidence="3">Single-pass membrane protein</topology>
    </subcellularLocation>
    <subcellularLocation>
        <location evidence="2">Nucleus envelope</location>
    </subcellularLocation>
</comment>
<dbReference type="STRING" id="42514.ENSPNAP00000029599"/>
<evidence type="ECO:0000256" key="21">
    <source>
        <dbReference type="ARBA" id="ARBA00080502"/>
    </source>
</evidence>
<dbReference type="InterPro" id="IPR017907">
    <property type="entry name" value="Znf_RING_CS"/>
</dbReference>
<dbReference type="GO" id="GO:0061630">
    <property type="term" value="F:ubiquitin protein ligase activity"/>
    <property type="evidence" value="ECO:0007669"/>
    <property type="project" value="UniProtKB-EC"/>
</dbReference>
<dbReference type="InterPro" id="IPR045790">
    <property type="entry name" value="RNF180_C"/>
</dbReference>
<keyword evidence="16" id="KW-0539">Nucleus</keyword>
<dbReference type="GeneID" id="108439610"/>
<keyword evidence="12" id="KW-0256">Endoplasmic reticulum</keyword>
<accession>A0A3B4E2Y8</accession>
<comment type="subunit">
    <text evidence="18">Interacts with ZIC2.</text>
</comment>
<dbReference type="GO" id="GO:0042415">
    <property type="term" value="P:norepinephrine metabolic process"/>
    <property type="evidence" value="ECO:0007669"/>
    <property type="project" value="TreeGrafter"/>
</dbReference>
<evidence type="ECO:0000256" key="2">
    <source>
        <dbReference type="ARBA" id="ARBA00004259"/>
    </source>
</evidence>
<dbReference type="SMART" id="SM00184">
    <property type="entry name" value="RING"/>
    <property type="match status" value="1"/>
</dbReference>
<dbReference type="SUPFAM" id="SSF57850">
    <property type="entry name" value="RING/U-box"/>
    <property type="match status" value="1"/>
</dbReference>
<evidence type="ECO:0000256" key="18">
    <source>
        <dbReference type="ARBA" id="ARBA00062709"/>
    </source>
</evidence>
<keyword evidence="6" id="KW-0597">Phosphoprotein</keyword>
<sequence>MASCLTDTVSDSVKTTEEPSILRCRKCRRCVADSACLLLASKEFTATCSVWHVDVETLPDWILKVINQVHWTVGKLNCQYCGARLGGFNFINCPKCPCGHNTAVHLSKSRVDQAVKHSVHLSRPGRARRHAEAQAGFLGKRKELEEPKVRGNLESIPNLNQDLHQVIQMLTSETELQSMPTQVTHLDGEASFLSPYSRTPDLPHLSSVDEDVTETVAIMDSGQEPQSIMSLETNNEGPEAHERQMAVESSGYQENTEGHLVYFTPQETPSLETELEQRQENIILGTPEEQMHHTTSSAVQKLTKKEKNRLKNIKKKQRKKAQWIQNQIEEKSVKWNLTSSDDEEKEGYTCAVCLDVYYNPYMCQPCSHVFCEPCLRTVAKNRPSSTPCPLCRTLISHVLFQQDLHQTTRTYFPKEYLSRKETFQKINYSKWPLPSCPKRFRILWGFQRRGAFTSRWQFPHRAFGLDGLDLGDMRGWPFDSDIVIVSIYSFHWVLAFILFCGLFYFFLF</sequence>
<dbReference type="GO" id="GO:0008270">
    <property type="term" value="F:zinc ion binding"/>
    <property type="evidence" value="ECO:0007669"/>
    <property type="project" value="UniProtKB-KW"/>
</dbReference>
<comment type="function">
    <text evidence="17">E3 ubiquitin-protein ligase which promotes polyubiquitination and degradation by the proteasome pathway of ZIC2.</text>
</comment>
<dbReference type="InterPro" id="IPR013083">
    <property type="entry name" value="Znf_RING/FYVE/PHD"/>
</dbReference>
<evidence type="ECO:0000313" key="26">
    <source>
        <dbReference type="Proteomes" id="UP001501920"/>
    </source>
</evidence>
<proteinExistence type="predicted"/>
<name>A0A3B4E2Y8_PYGNA</name>
<evidence type="ECO:0000256" key="10">
    <source>
        <dbReference type="ARBA" id="ARBA00022771"/>
    </source>
</evidence>
<evidence type="ECO:0000256" key="3">
    <source>
        <dbReference type="ARBA" id="ARBA00004389"/>
    </source>
</evidence>
<evidence type="ECO:0000256" key="22">
    <source>
        <dbReference type="PROSITE-ProRule" id="PRU00175"/>
    </source>
</evidence>
<dbReference type="CDD" id="cd16554">
    <property type="entry name" value="RING-HC_RNF180"/>
    <property type="match status" value="1"/>
</dbReference>
<feature type="transmembrane region" description="Helical" evidence="23">
    <location>
        <begin position="482"/>
        <end position="507"/>
    </location>
</feature>
<dbReference type="PROSITE" id="PS50089">
    <property type="entry name" value="ZF_RING_2"/>
    <property type="match status" value="1"/>
</dbReference>
<evidence type="ECO:0000256" key="11">
    <source>
        <dbReference type="ARBA" id="ARBA00022786"/>
    </source>
</evidence>
<dbReference type="CTD" id="793295"/>
<dbReference type="PANTHER" id="PTHR46717">
    <property type="entry name" value="E3 UBIQUITIN-PROTEIN LIGASE RNF180"/>
    <property type="match status" value="1"/>
</dbReference>
<dbReference type="AlphaFoldDB" id="A0A3B4E2Y8"/>
<evidence type="ECO:0000256" key="19">
    <source>
        <dbReference type="ARBA" id="ARBA00067421"/>
    </source>
</evidence>
<feature type="domain" description="RING-type" evidence="24">
    <location>
        <begin position="350"/>
        <end position="392"/>
    </location>
</feature>
<evidence type="ECO:0000256" key="23">
    <source>
        <dbReference type="SAM" id="Phobius"/>
    </source>
</evidence>
<dbReference type="GO" id="GO:0032436">
    <property type="term" value="P:positive regulation of proteasomal ubiquitin-dependent protein catabolic process"/>
    <property type="evidence" value="ECO:0007669"/>
    <property type="project" value="TreeGrafter"/>
</dbReference>
<keyword evidence="15 23" id="KW-0472">Membrane</keyword>
<dbReference type="Pfam" id="PF13923">
    <property type="entry name" value="zf-C3HC4_2"/>
    <property type="match status" value="1"/>
</dbReference>
<dbReference type="PROSITE" id="PS00518">
    <property type="entry name" value="ZF_RING_1"/>
    <property type="match status" value="1"/>
</dbReference>
<protein>
    <recommendedName>
        <fullName evidence="19">E3 ubiquitin-protein ligase RNF180</fullName>
        <ecNumber evidence="5">2.3.2.27</ecNumber>
    </recommendedName>
    <alternativeName>
        <fullName evidence="21">RING finger protein 180</fullName>
    </alternativeName>
    <alternativeName>
        <fullName evidence="20">RING-type E3 ubiquitin transferase RNF180</fullName>
    </alternativeName>
</protein>
<dbReference type="GO" id="GO:0000209">
    <property type="term" value="P:protein polyubiquitination"/>
    <property type="evidence" value="ECO:0007669"/>
    <property type="project" value="InterPro"/>
</dbReference>
<evidence type="ECO:0000256" key="5">
    <source>
        <dbReference type="ARBA" id="ARBA00012483"/>
    </source>
</evidence>
<keyword evidence="8 23" id="KW-0812">Transmembrane</keyword>
<comment type="catalytic activity">
    <reaction evidence="1">
        <text>S-ubiquitinyl-[E2 ubiquitin-conjugating enzyme]-L-cysteine + [acceptor protein]-L-lysine = [E2 ubiquitin-conjugating enzyme]-L-cysteine + N(6)-ubiquitinyl-[acceptor protein]-L-lysine.</text>
        <dbReference type="EC" id="2.3.2.27"/>
    </reaction>
</comment>
<keyword evidence="10 22" id="KW-0863">Zinc-finger</keyword>
<dbReference type="OMA" id="CETQTQR"/>
<keyword evidence="26" id="KW-1185">Reference proteome</keyword>
<evidence type="ECO:0000256" key="17">
    <source>
        <dbReference type="ARBA" id="ARBA00058659"/>
    </source>
</evidence>
<dbReference type="RefSeq" id="XP_017573591.1">
    <property type="nucleotide sequence ID" value="XM_017718102.2"/>
</dbReference>
<dbReference type="GO" id="GO:0042428">
    <property type="term" value="P:serotonin metabolic process"/>
    <property type="evidence" value="ECO:0007669"/>
    <property type="project" value="TreeGrafter"/>
</dbReference>
<dbReference type="Ensembl" id="ENSPNAT00000016871.2">
    <property type="protein sequence ID" value="ENSPNAP00000029599.2"/>
    <property type="gene ID" value="ENSPNAG00000015805.2"/>
</dbReference>
<evidence type="ECO:0000256" key="9">
    <source>
        <dbReference type="ARBA" id="ARBA00022723"/>
    </source>
</evidence>
<evidence type="ECO:0000256" key="12">
    <source>
        <dbReference type="ARBA" id="ARBA00022824"/>
    </source>
</evidence>
<evidence type="ECO:0000256" key="13">
    <source>
        <dbReference type="ARBA" id="ARBA00022833"/>
    </source>
</evidence>
<dbReference type="InterPro" id="IPR001841">
    <property type="entry name" value="Znf_RING"/>
</dbReference>
<evidence type="ECO:0000256" key="20">
    <source>
        <dbReference type="ARBA" id="ARBA00079826"/>
    </source>
</evidence>
<reference evidence="25" key="3">
    <citation type="submission" date="2025-09" db="UniProtKB">
        <authorList>
            <consortium name="Ensembl"/>
        </authorList>
    </citation>
    <scope>IDENTIFICATION</scope>
</reference>
<organism evidence="25 26">
    <name type="scientific">Pygocentrus nattereri</name>
    <name type="common">Red-bellied piranha</name>
    <dbReference type="NCBI Taxonomy" id="42514"/>
    <lineage>
        <taxon>Eukaryota</taxon>
        <taxon>Metazoa</taxon>
        <taxon>Chordata</taxon>
        <taxon>Craniata</taxon>
        <taxon>Vertebrata</taxon>
        <taxon>Euteleostomi</taxon>
        <taxon>Actinopterygii</taxon>
        <taxon>Neopterygii</taxon>
        <taxon>Teleostei</taxon>
        <taxon>Ostariophysi</taxon>
        <taxon>Characiformes</taxon>
        <taxon>Characoidei</taxon>
        <taxon>Pygocentrus</taxon>
    </lineage>
</organism>